<evidence type="ECO:0000256" key="8">
    <source>
        <dbReference type="ARBA" id="ARBA00023027"/>
    </source>
</evidence>
<feature type="binding site" evidence="11">
    <location>
        <begin position="14"/>
        <end position="19"/>
    </location>
    <ligand>
        <name>FAD</name>
        <dbReference type="ChEBI" id="CHEBI:57692"/>
    </ligand>
</feature>
<sequence length="629" mass="69080">MRYRAGDYDIVVVGAGHAGCEAALACARLGFRTAVLALNLDGIAMMACNPNIGGTAKGHLVREIDALGGEMGLNADATLIQSRLLNTAKGPAVHSLRAQVDKRRYHERMKAVMEDQPGLDIVQAEAARILTCGGRISGIETCGGAVLGCRAAVLATGVYLKGRVLIGDRAFASGPNGMFPANAFSASLLEHGFALQRLKTGTPARVHRDSVDFSVMSRQEGDAHILPFSFMTPEIKREQVPCYLTYTNPETHKIILENLHLSAMYSGLVEGIGPRYCPSIEDKVVRFKDKDRHQVFIEPEGLTTKEMYVQGMSTSLPEAVQVKMLRSMAGLENVKIMRPAYAIEYDCIDPTQLGPDLQARKLPGLFFAGQINGSSGYEEAAAQGILAGINAAQYVKGEPPLILDRATAYAGVLVDDLVTKGTKEPYRMMTSRAEYRLHLRQDNADLRLTALGRQVGLVEDARYDQMMRKREQVEKALAALGRVTLPADAALKRAMAEKEGLAPPQNGIGADALLRRPQWEYADVRELCPQLPEISREAAQQVEIGLRYEGYIKRQAAQIAEFKRLEGLALPEELDYAQIVGLRLEAREKLNRMRPRTLGQASRISGVSPADISVVMIELERRRRLEEER</sequence>
<feature type="binding site" evidence="11">
    <location>
        <begin position="273"/>
        <end position="287"/>
    </location>
    <ligand>
        <name>NAD(+)</name>
        <dbReference type="ChEBI" id="CHEBI:57540"/>
    </ligand>
</feature>
<dbReference type="InterPro" id="IPR002218">
    <property type="entry name" value="MnmG-rel"/>
</dbReference>
<keyword evidence="8 11" id="KW-0520">NAD</keyword>
<dbReference type="HAMAP" id="MF_00129">
    <property type="entry name" value="MnmG_GidA"/>
    <property type="match status" value="1"/>
</dbReference>
<evidence type="ECO:0000256" key="10">
    <source>
        <dbReference type="ARBA" id="ARBA00031800"/>
    </source>
</evidence>
<protein>
    <recommendedName>
        <fullName evidence="4 11">tRNA uridine 5-carboxymethylaminomethyl modification enzyme MnmG</fullName>
    </recommendedName>
    <alternativeName>
        <fullName evidence="10 11">Glucose-inhibited division protein A</fullName>
    </alternativeName>
</protein>
<comment type="cofactor">
    <cofactor evidence="1 11">
        <name>FAD</name>
        <dbReference type="ChEBI" id="CHEBI:57692"/>
    </cofactor>
</comment>
<dbReference type="InterPro" id="IPR040131">
    <property type="entry name" value="MnmG_N"/>
</dbReference>
<evidence type="ECO:0000256" key="7">
    <source>
        <dbReference type="ARBA" id="ARBA00022827"/>
    </source>
</evidence>
<evidence type="ECO:0000256" key="9">
    <source>
        <dbReference type="ARBA" id="ARBA00025948"/>
    </source>
</evidence>
<dbReference type="FunFam" id="3.50.50.60:FF:000002">
    <property type="entry name" value="tRNA uridine 5-carboxymethylaminomethyl modification enzyme MnmG"/>
    <property type="match status" value="1"/>
</dbReference>
<reference evidence="13" key="1">
    <citation type="submission" date="2020-08" db="EMBL/GenBank/DDBJ databases">
        <title>Genome public.</title>
        <authorList>
            <person name="Liu C."/>
            <person name="Sun Q."/>
        </authorList>
    </citation>
    <scope>NUCLEOTIDE SEQUENCE</scope>
    <source>
        <strain evidence="13">NSJ-44</strain>
    </source>
</reference>
<accession>A0A926D0U2</accession>
<dbReference type="SMART" id="SM01228">
    <property type="entry name" value="GIDA_assoc_3"/>
    <property type="match status" value="1"/>
</dbReference>
<evidence type="ECO:0000313" key="14">
    <source>
        <dbReference type="Proteomes" id="UP000654279"/>
    </source>
</evidence>
<keyword evidence="6 11" id="KW-0819">tRNA processing</keyword>
<evidence type="ECO:0000256" key="4">
    <source>
        <dbReference type="ARBA" id="ARBA00020461"/>
    </source>
</evidence>
<dbReference type="PANTHER" id="PTHR11806:SF0">
    <property type="entry name" value="PROTEIN MTO1 HOMOLOG, MITOCHONDRIAL"/>
    <property type="match status" value="1"/>
</dbReference>
<evidence type="ECO:0000256" key="6">
    <source>
        <dbReference type="ARBA" id="ARBA00022694"/>
    </source>
</evidence>
<dbReference type="PROSITE" id="PS01280">
    <property type="entry name" value="GIDA_1"/>
    <property type="match status" value="1"/>
</dbReference>
<dbReference type="Gene3D" id="1.10.150.570">
    <property type="entry name" value="GidA associated domain, C-terminal subdomain"/>
    <property type="match status" value="1"/>
</dbReference>
<comment type="similarity">
    <text evidence="3 11">Belongs to the MnmG family.</text>
</comment>
<evidence type="ECO:0000256" key="2">
    <source>
        <dbReference type="ARBA" id="ARBA00003717"/>
    </source>
</evidence>
<comment type="subcellular location">
    <subcellularLocation>
        <location evidence="11">Cytoplasm</location>
    </subcellularLocation>
</comment>
<dbReference type="Gene3D" id="1.10.10.1800">
    <property type="entry name" value="tRNA uridine 5-carboxymethylaminomethyl modification enzyme MnmG/GidA"/>
    <property type="match status" value="1"/>
</dbReference>
<dbReference type="GO" id="GO:0050660">
    <property type="term" value="F:flavin adenine dinucleotide binding"/>
    <property type="evidence" value="ECO:0007669"/>
    <property type="project" value="UniProtKB-UniRule"/>
</dbReference>
<evidence type="ECO:0000256" key="1">
    <source>
        <dbReference type="ARBA" id="ARBA00001974"/>
    </source>
</evidence>
<dbReference type="InterPro" id="IPR049312">
    <property type="entry name" value="GIDA_C_N"/>
</dbReference>
<dbReference type="PANTHER" id="PTHR11806">
    <property type="entry name" value="GLUCOSE INHIBITED DIVISION PROTEIN A"/>
    <property type="match status" value="1"/>
</dbReference>
<dbReference type="GO" id="GO:0005829">
    <property type="term" value="C:cytosol"/>
    <property type="evidence" value="ECO:0007669"/>
    <property type="project" value="TreeGrafter"/>
</dbReference>
<evidence type="ECO:0000259" key="12">
    <source>
        <dbReference type="SMART" id="SM01228"/>
    </source>
</evidence>
<evidence type="ECO:0000256" key="11">
    <source>
        <dbReference type="HAMAP-Rule" id="MF_00129"/>
    </source>
</evidence>
<keyword evidence="11" id="KW-0963">Cytoplasm</keyword>
<dbReference type="InterPro" id="IPR026904">
    <property type="entry name" value="MnmG_C"/>
</dbReference>
<feature type="domain" description="tRNA uridine 5-carboxymethylaminomethyl modification enzyme C-terminal subdomain" evidence="12">
    <location>
        <begin position="546"/>
        <end position="617"/>
    </location>
</feature>
<dbReference type="EMBL" id="JACRSO010000003">
    <property type="protein sequence ID" value="MBC8529302.1"/>
    <property type="molecule type" value="Genomic_DNA"/>
</dbReference>
<dbReference type="Pfam" id="PF21680">
    <property type="entry name" value="GIDA_C_1st"/>
    <property type="match status" value="1"/>
</dbReference>
<dbReference type="AlphaFoldDB" id="A0A926D0U2"/>
<dbReference type="PRINTS" id="PR00411">
    <property type="entry name" value="PNDRDTASEI"/>
</dbReference>
<dbReference type="PROSITE" id="PS01281">
    <property type="entry name" value="GIDA_2"/>
    <property type="match status" value="1"/>
</dbReference>
<name>A0A926D0U2_9FIRM</name>
<gene>
    <name evidence="11 13" type="primary">mnmG</name>
    <name evidence="11" type="synonym">gidA</name>
    <name evidence="13" type="ORF">H8699_07670</name>
</gene>
<dbReference type="GO" id="GO:0030488">
    <property type="term" value="P:tRNA methylation"/>
    <property type="evidence" value="ECO:0007669"/>
    <property type="project" value="TreeGrafter"/>
</dbReference>
<keyword evidence="7 11" id="KW-0274">FAD</keyword>
<organism evidence="13 14">
    <name type="scientific">Luoshenia tenuis</name>
    <dbReference type="NCBI Taxonomy" id="2763654"/>
    <lineage>
        <taxon>Bacteria</taxon>
        <taxon>Bacillati</taxon>
        <taxon>Bacillota</taxon>
        <taxon>Clostridia</taxon>
        <taxon>Christensenellales</taxon>
        <taxon>Christensenellaceae</taxon>
        <taxon>Luoshenia</taxon>
    </lineage>
</organism>
<dbReference type="FunFam" id="1.10.150.570:FF:000001">
    <property type="entry name" value="tRNA uridine 5-carboxymethylaminomethyl modification enzyme MnmG"/>
    <property type="match status" value="1"/>
</dbReference>
<dbReference type="InterPro" id="IPR047001">
    <property type="entry name" value="MnmG_C_subdom"/>
</dbReference>
<comment type="caution">
    <text evidence="13">The sequence shown here is derived from an EMBL/GenBank/DDBJ whole genome shotgun (WGS) entry which is preliminary data.</text>
</comment>
<dbReference type="InterPro" id="IPR020595">
    <property type="entry name" value="MnmG-rel_CS"/>
</dbReference>
<keyword evidence="14" id="KW-1185">Reference proteome</keyword>
<evidence type="ECO:0000256" key="5">
    <source>
        <dbReference type="ARBA" id="ARBA00022630"/>
    </source>
</evidence>
<dbReference type="NCBIfam" id="TIGR00136">
    <property type="entry name" value="mnmG_gidA"/>
    <property type="match status" value="1"/>
</dbReference>
<dbReference type="Gene3D" id="3.50.50.60">
    <property type="entry name" value="FAD/NAD(P)-binding domain"/>
    <property type="match status" value="2"/>
</dbReference>
<comment type="caution">
    <text evidence="11">Lacks conserved residue(s) required for the propagation of feature annotation.</text>
</comment>
<dbReference type="Proteomes" id="UP000654279">
    <property type="component" value="Unassembled WGS sequence"/>
</dbReference>
<keyword evidence="5 11" id="KW-0285">Flavoprotein</keyword>
<dbReference type="SUPFAM" id="SSF51905">
    <property type="entry name" value="FAD/NAD(P)-binding domain"/>
    <property type="match status" value="1"/>
</dbReference>
<dbReference type="InterPro" id="IPR036188">
    <property type="entry name" value="FAD/NAD-bd_sf"/>
</dbReference>
<dbReference type="GO" id="GO:0002098">
    <property type="term" value="P:tRNA wobble uridine modification"/>
    <property type="evidence" value="ECO:0007669"/>
    <property type="project" value="InterPro"/>
</dbReference>
<dbReference type="RefSeq" id="WP_249285165.1">
    <property type="nucleotide sequence ID" value="NZ_JACRSO010000003.1"/>
</dbReference>
<comment type="subunit">
    <text evidence="9 11">Homodimer. Heterotetramer of two MnmE and two MnmG subunits.</text>
</comment>
<proteinExistence type="inferred from homology"/>
<dbReference type="Pfam" id="PF13932">
    <property type="entry name" value="SAM_GIDA_C"/>
    <property type="match status" value="1"/>
</dbReference>
<dbReference type="InterPro" id="IPR044920">
    <property type="entry name" value="MnmG_C_subdom_sf"/>
</dbReference>
<comment type="function">
    <text evidence="2 11">NAD-binding protein involved in the addition of a carboxymethylaminomethyl (cmnm) group at the wobble position (U34) of certain tRNAs, forming tRNA-cmnm(5)s(2)U34.</text>
</comment>
<dbReference type="Pfam" id="PF01134">
    <property type="entry name" value="GIDA"/>
    <property type="match status" value="1"/>
</dbReference>
<dbReference type="InterPro" id="IPR004416">
    <property type="entry name" value="MnmG"/>
</dbReference>
<evidence type="ECO:0000256" key="3">
    <source>
        <dbReference type="ARBA" id="ARBA00007653"/>
    </source>
</evidence>
<evidence type="ECO:0000313" key="13">
    <source>
        <dbReference type="EMBL" id="MBC8529302.1"/>
    </source>
</evidence>